<sequence>MNTKSMIHIKFSSGIYTLSVKQKLAIPINHAWQFFSSPKNLALITPPELGFVITSGMPDDMYAGQIISYQVSPLAGFRTNWVSEITQVHHEKYFVDEQRIGPYKMWHHEHHFKSVSDGIIMEDKVSYQLPLGLIGRFAHFLFVEKQLRNIFRFRAEKLHTLFGCPNES</sequence>
<evidence type="ECO:0000313" key="1">
    <source>
        <dbReference type="EMBL" id="PTN08905.1"/>
    </source>
</evidence>
<reference evidence="1 2" key="1">
    <citation type="submission" date="2018-04" db="EMBL/GenBank/DDBJ databases">
        <title>Genomic Encyclopedia of Archaeal and Bacterial Type Strains, Phase II (KMG-II): from individual species to whole genera.</title>
        <authorList>
            <person name="Goeker M."/>
        </authorList>
    </citation>
    <scope>NUCLEOTIDE SEQUENCE [LARGE SCALE GENOMIC DNA]</scope>
    <source>
        <strain evidence="1 2">DSM 28823</strain>
    </source>
</reference>
<evidence type="ECO:0000313" key="2">
    <source>
        <dbReference type="Proteomes" id="UP000243525"/>
    </source>
</evidence>
<name>A0A2T5C2E9_9BACT</name>
<dbReference type="AlphaFoldDB" id="A0A2T5C2E9"/>
<proteinExistence type="predicted"/>
<dbReference type="Gene3D" id="3.30.530.20">
    <property type="match status" value="1"/>
</dbReference>
<comment type="caution">
    <text evidence="1">The sequence shown here is derived from an EMBL/GenBank/DDBJ whole genome shotgun (WGS) entry which is preliminary data.</text>
</comment>
<dbReference type="SUPFAM" id="SSF55961">
    <property type="entry name" value="Bet v1-like"/>
    <property type="match status" value="1"/>
</dbReference>
<protein>
    <submittedName>
        <fullName evidence="1">Ligand-binding SRPBCC domain-containing protein</fullName>
    </submittedName>
</protein>
<organism evidence="1 2">
    <name type="scientific">Mangrovibacterium marinum</name>
    <dbReference type="NCBI Taxonomy" id="1639118"/>
    <lineage>
        <taxon>Bacteria</taxon>
        <taxon>Pseudomonadati</taxon>
        <taxon>Bacteroidota</taxon>
        <taxon>Bacteroidia</taxon>
        <taxon>Marinilabiliales</taxon>
        <taxon>Prolixibacteraceae</taxon>
        <taxon>Mangrovibacterium</taxon>
    </lineage>
</organism>
<dbReference type="InterPro" id="IPR023393">
    <property type="entry name" value="START-like_dom_sf"/>
</dbReference>
<dbReference type="RefSeq" id="WP_320168262.1">
    <property type="nucleotide sequence ID" value="NZ_OY782574.1"/>
</dbReference>
<accession>A0A2T5C2E9</accession>
<dbReference type="Proteomes" id="UP000243525">
    <property type="component" value="Unassembled WGS sequence"/>
</dbReference>
<keyword evidence="2" id="KW-1185">Reference proteome</keyword>
<dbReference type="CDD" id="cd07820">
    <property type="entry name" value="SRPBCC_3"/>
    <property type="match status" value="1"/>
</dbReference>
<gene>
    <name evidence="1" type="ORF">C8N47_1062</name>
</gene>
<dbReference type="EMBL" id="QAAD01000006">
    <property type="protein sequence ID" value="PTN08905.1"/>
    <property type="molecule type" value="Genomic_DNA"/>
</dbReference>